<dbReference type="PROSITE" id="PS01149">
    <property type="entry name" value="PSI_RSU"/>
    <property type="match status" value="1"/>
</dbReference>
<dbReference type="PANTHER" id="PTHR47683:SF2">
    <property type="entry name" value="RNA-BINDING S4 DOMAIN-CONTAINING PROTEIN"/>
    <property type="match status" value="1"/>
</dbReference>
<evidence type="ECO:0000256" key="1">
    <source>
        <dbReference type="ARBA" id="ARBA00008348"/>
    </source>
</evidence>
<dbReference type="EC" id="5.4.99.21" evidence="4"/>
<name>A0A645C9R3_9ZZZZ</name>
<dbReference type="FunFam" id="3.30.70.1560:FF:000002">
    <property type="entry name" value="Pseudouridine synthase"/>
    <property type="match status" value="1"/>
</dbReference>
<dbReference type="GO" id="GO:0001522">
    <property type="term" value="P:pseudouridine synthesis"/>
    <property type="evidence" value="ECO:0007669"/>
    <property type="project" value="InterPro"/>
</dbReference>
<dbReference type="GO" id="GO:0003723">
    <property type="term" value="F:RNA binding"/>
    <property type="evidence" value="ECO:0007669"/>
    <property type="project" value="InterPro"/>
</dbReference>
<dbReference type="GO" id="GO:0006364">
    <property type="term" value="P:rRNA processing"/>
    <property type="evidence" value="ECO:0007669"/>
    <property type="project" value="UniProtKB-ARBA"/>
</dbReference>
<dbReference type="NCBIfam" id="TIGR00093">
    <property type="entry name" value="pseudouridine synthase"/>
    <property type="match status" value="1"/>
</dbReference>
<dbReference type="InterPro" id="IPR050343">
    <property type="entry name" value="RsuA_PseudoU_synthase"/>
</dbReference>
<dbReference type="Gene3D" id="3.30.70.1560">
    <property type="entry name" value="Alpha-L RNA-binding motif"/>
    <property type="match status" value="1"/>
</dbReference>
<feature type="domain" description="Pseudouridine synthase RsuA/RluA-like" evidence="3">
    <location>
        <begin position="16"/>
        <end position="146"/>
    </location>
</feature>
<dbReference type="InterPro" id="IPR018496">
    <property type="entry name" value="PsdUridine_synth_RsuA/RluB_CS"/>
</dbReference>
<dbReference type="InterPro" id="IPR042092">
    <property type="entry name" value="PsdUridine_s_RsuA/RluB/E/F_cat"/>
</dbReference>
<dbReference type="InterPro" id="IPR020103">
    <property type="entry name" value="PsdUridine_synth_cat_dom_sf"/>
</dbReference>
<comment type="caution">
    <text evidence="4">The sequence shown here is derived from an EMBL/GenBank/DDBJ whole genome shotgun (WGS) entry which is preliminary data.</text>
</comment>
<evidence type="ECO:0000313" key="4">
    <source>
        <dbReference type="EMBL" id="MPM73494.1"/>
    </source>
</evidence>
<dbReference type="Pfam" id="PF00849">
    <property type="entry name" value="PseudoU_synth_2"/>
    <property type="match status" value="1"/>
</dbReference>
<proteinExistence type="inferred from homology"/>
<dbReference type="SUPFAM" id="SSF55120">
    <property type="entry name" value="Pseudouridine synthase"/>
    <property type="match status" value="1"/>
</dbReference>
<sequence>MEVNGKLLKPEKKHVYIALNKPPGITCTTEQHIKGNIIDFINHPKRIFPIGRLDKESEGLILLTSDGSIVNEILTDKNQYEKEYIVTVDKAITPSFLEAMSSGVRIYNPVKKEYTVTLPCEISKLNSMIFKIVLTQGLNRQIRRMCDVFGYEVVKLKRTRIMNIELKDLPIGMWRDLTPKEIKNILASKKDQ</sequence>
<dbReference type="AlphaFoldDB" id="A0A645C9R3"/>
<comment type="similarity">
    <text evidence="1">Belongs to the pseudouridine synthase RsuA family.</text>
</comment>
<dbReference type="InterPro" id="IPR000748">
    <property type="entry name" value="PsdUridine_synth_RsuA/RluB/E/F"/>
</dbReference>
<dbReference type="CDD" id="cd02554">
    <property type="entry name" value="PseudoU_synth_RluF"/>
    <property type="match status" value="1"/>
</dbReference>
<dbReference type="Gene3D" id="3.30.70.580">
    <property type="entry name" value="Pseudouridine synthase I, catalytic domain, N-terminal subdomain"/>
    <property type="match status" value="1"/>
</dbReference>
<keyword evidence="2 4" id="KW-0413">Isomerase</keyword>
<protein>
    <submittedName>
        <fullName evidence="4">23S rRNA pseudouridine(2604) synthase</fullName>
        <ecNumber evidence="4">5.4.99.21</ecNumber>
    </submittedName>
</protein>
<dbReference type="EMBL" id="VSSQ01025398">
    <property type="protein sequence ID" value="MPM73494.1"/>
    <property type="molecule type" value="Genomic_DNA"/>
</dbReference>
<evidence type="ECO:0000259" key="3">
    <source>
        <dbReference type="Pfam" id="PF00849"/>
    </source>
</evidence>
<dbReference type="InterPro" id="IPR006145">
    <property type="entry name" value="PsdUridine_synth_RsuA/RluA"/>
</dbReference>
<evidence type="ECO:0000256" key="2">
    <source>
        <dbReference type="ARBA" id="ARBA00023235"/>
    </source>
</evidence>
<dbReference type="PANTHER" id="PTHR47683">
    <property type="entry name" value="PSEUDOURIDINE SYNTHASE FAMILY PROTEIN-RELATED"/>
    <property type="match status" value="1"/>
</dbReference>
<gene>
    <name evidence="4" type="primary">rluF_6</name>
    <name evidence="4" type="ORF">SDC9_120474</name>
</gene>
<dbReference type="GO" id="GO:0160138">
    <property type="term" value="F:23S rRNA pseudouridine(2604) synthase activity"/>
    <property type="evidence" value="ECO:0007669"/>
    <property type="project" value="UniProtKB-EC"/>
</dbReference>
<accession>A0A645C9R3</accession>
<reference evidence="4" key="1">
    <citation type="submission" date="2019-08" db="EMBL/GenBank/DDBJ databases">
        <authorList>
            <person name="Kucharzyk K."/>
            <person name="Murdoch R.W."/>
            <person name="Higgins S."/>
            <person name="Loffler F."/>
        </authorList>
    </citation>
    <scope>NUCLEOTIDE SEQUENCE</scope>
</reference>
<dbReference type="InterPro" id="IPR020094">
    <property type="entry name" value="TruA/RsuA/RluB/E/F_N"/>
</dbReference>
<organism evidence="4">
    <name type="scientific">bioreactor metagenome</name>
    <dbReference type="NCBI Taxonomy" id="1076179"/>
    <lineage>
        <taxon>unclassified sequences</taxon>
        <taxon>metagenomes</taxon>
        <taxon>ecological metagenomes</taxon>
    </lineage>
</organism>